<dbReference type="Proteomes" id="UP000199628">
    <property type="component" value="Unassembled WGS sequence"/>
</dbReference>
<feature type="signal peptide" evidence="4">
    <location>
        <begin position="1"/>
        <end position="23"/>
    </location>
</feature>
<keyword evidence="6" id="KW-1185">Reference proteome</keyword>
<dbReference type="GO" id="GO:0042597">
    <property type="term" value="C:periplasmic space"/>
    <property type="evidence" value="ECO:0007669"/>
    <property type="project" value="UniProtKB-SubCell"/>
</dbReference>
<dbReference type="AlphaFoldDB" id="A0A1G7B7F3"/>
<reference evidence="6" key="1">
    <citation type="submission" date="2016-10" db="EMBL/GenBank/DDBJ databases">
        <authorList>
            <person name="Varghese N."/>
            <person name="Submissions S."/>
        </authorList>
    </citation>
    <scope>NUCLEOTIDE SEQUENCE [LARGE SCALE GENOMIC DNA]</scope>
    <source>
        <strain evidence="6">CGMCC 1.9108</strain>
    </source>
</reference>
<dbReference type="RefSeq" id="WP_093035354.1">
    <property type="nucleotide sequence ID" value="NZ_FMZV01000016.1"/>
</dbReference>
<organism evidence="5 6">
    <name type="scientific">Ruegeria marina</name>
    <dbReference type="NCBI Taxonomy" id="639004"/>
    <lineage>
        <taxon>Bacteria</taxon>
        <taxon>Pseudomonadati</taxon>
        <taxon>Pseudomonadota</taxon>
        <taxon>Alphaproteobacteria</taxon>
        <taxon>Rhodobacterales</taxon>
        <taxon>Roseobacteraceae</taxon>
        <taxon>Ruegeria</taxon>
    </lineage>
</organism>
<dbReference type="STRING" id="639004.SAMN04488239_1167"/>
<accession>A0A1G7B7F3</accession>
<dbReference type="PANTHER" id="PTHR33376">
    <property type="match status" value="1"/>
</dbReference>
<dbReference type="CDD" id="cd13602">
    <property type="entry name" value="PBP2_TRAP_BpDctp6_7"/>
    <property type="match status" value="1"/>
</dbReference>
<evidence type="ECO:0000313" key="6">
    <source>
        <dbReference type="Proteomes" id="UP000199628"/>
    </source>
</evidence>
<evidence type="ECO:0000313" key="5">
    <source>
        <dbReference type="EMBL" id="SDE23058.1"/>
    </source>
</evidence>
<protein>
    <submittedName>
        <fullName evidence="5">TRAP-type C4-dicarboxylate transport system, substrate-binding protein</fullName>
    </submittedName>
</protein>
<evidence type="ECO:0000256" key="3">
    <source>
        <dbReference type="ARBA" id="ARBA00022764"/>
    </source>
</evidence>
<dbReference type="NCBIfam" id="NF037995">
    <property type="entry name" value="TRAP_S1"/>
    <property type="match status" value="1"/>
</dbReference>
<evidence type="ECO:0000256" key="4">
    <source>
        <dbReference type="SAM" id="SignalP"/>
    </source>
</evidence>
<dbReference type="Pfam" id="PF03480">
    <property type="entry name" value="DctP"/>
    <property type="match status" value="1"/>
</dbReference>
<evidence type="ECO:0000256" key="1">
    <source>
        <dbReference type="ARBA" id="ARBA00004418"/>
    </source>
</evidence>
<dbReference type="GO" id="GO:0055085">
    <property type="term" value="P:transmembrane transport"/>
    <property type="evidence" value="ECO:0007669"/>
    <property type="project" value="InterPro"/>
</dbReference>
<evidence type="ECO:0000256" key="2">
    <source>
        <dbReference type="ARBA" id="ARBA00022729"/>
    </source>
</evidence>
<dbReference type="Gene3D" id="3.40.190.170">
    <property type="entry name" value="Bacterial extracellular solute-binding protein, family 7"/>
    <property type="match status" value="1"/>
</dbReference>
<dbReference type="InterPro" id="IPR018389">
    <property type="entry name" value="DctP_fam"/>
</dbReference>
<sequence>MLKMKHLLAATALTAASALSASAETWDMPLAYAASNFHSENAAEFATCVKDKTGGAMEIVTHPSGSLFAGNDIKRAIQTGQAPIGERLISAHQNENPIFGIDSIPFLATSFGAHEQLWEVAGPKVAEILAQQNLVYLYSVPWPPQGLYFKKPVESVADMKGIKFRSYSTATARMAELTGMLPVQVEAAELSQALATGVAESFISSGATGYDRKVWEHLTHFYEVDAWLPRNIVFANKDAWDGLSVETQSAMRDCAATAKANGLQRSKDYTQFTLDGLKAGGMTVGPAGANLVAELKAIGETMTAEWLESAGDEGRAVVDAYKAKN</sequence>
<keyword evidence="3" id="KW-0574">Periplasm</keyword>
<dbReference type="EMBL" id="FMZV01000016">
    <property type="protein sequence ID" value="SDE23058.1"/>
    <property type="molecule type" value="Genomic_DNA"/>
</dbReference>
<name>A0A1G7B7F3_9RHOB</name>
<keyword evidence="2 4" id="KW-0732">Signal</keyword>
<gene>
    <name evidence="5" type="ORF">SAMN04488239_1167</name>
</gene>
<feature type="chain" id="PRO_5011585761" evidence="4">
    <location>
        <begin position="24"/>
        <end position="325"/>
    </location>
</feature>
<dbReference type="PANTHER" id="PTHR33376:SF4">
    <property type="entry name" value="SIALIC ACID-BINDING PERIPLASMIC PROTEIN SIAP"/>
    <property type="match status" value="1"/>
</dbReference>
<proteinExistence type="predicted"/>
<comment type="subcellular location">
    <subcellularLocation>
        <location evidence="1">Periplasm</location>
    </subcellularLocation>
</comment>
<dbReference type="OrthoDB" id="9783941at2"/>
<dbReference type="InterPro" id="IPR038404">
    <property type="entry name" value="TRAP_DctP_sf"/>
</dbReference>